<evidence type="ECO:0000256" key="1">
    <source>
        <dbReference type="ARBA" id="ARBA00022670"/>
    </source>
</evidence>
<dbReference type="CDD" id="cd07324">
    <property type="entry name" value="M48C_Oma1-like"/>
    <property type="match status" value="1"/>
</dbReference>
<dbReference type="GO" id="GO:0046872">
    <property type="term" value="F:metal ion binding"/>
    <property type="evidence" value="ECO:0007669"/>
    <property type="project" value="UniProtKB-KW"/>
</dbReference>
<dbReference type="STRING" id="1122180.Lokhon_01036"/>
<evidence type="ECO:0000256" key="7">
    <source>
        <dbReference type="SAM" id="SignalP"/>
    </source>
</evidence>
<keyword evidence="10" id="KW-1185">Reference proteome</keyword>
<name>A0A017HDK9_9RHOB</name>
<dbReference type="EMBL" id="APGJ01000004">
    <property type="protein sequence ID" value="EYD72243.1"/>
    <property type="molecule type" value="Genomic_DNA"/>
</dbReference>
<dbReference type="OrthoDB" id="7338723at2"/>
<reference evidence="9 10" key="1">
    <citation type="submission" date="2013-03" db="EMBL/GenBank/DDBJ databases">
        <authorList>
            <person name="Fiebig A."/>
            <person name="Goeker M."/>
            <person name="Klenk H.-P.P."/>
        </authorList>
    </citation>
    <scope>NUCLEOTIDE SEQUENCE [LARGE SCALE GENOMIC DNA]</scope>
    <source>
        <strain evidence="9 10">DSM 17492</strain>
    </source>
</reference>
<dbReference type="Gene3D" id="3.30.2010.10">
    <property type="entry name" value="Metalloproteases ('zincins'), catalytic domain"/>
    <property type="match status" value="1"/>
</dbReference>
<gene>
    <name evidence="9" type="ORF">Lokhon_01036</name>
</gene>
<keyword evidence="1 6" id="KW-0645">Protease</keyword>
<dbReference type="PATRIC" id="fig|1122180.6.peg.1028"/>
<dbReference type="RefSeq" id="WP_017928183.1">
    <property type="nucleotide sequence ID" value="NZ_KB822997.1"/>
</dbReference>
<keyword evidence="5 6" id="KW-0482">Metalloprotease</keyword>
<keyword evidence="3 6" id="KW-0378">Hydrolase</keyword>
<evidence type="ECO:0000256" key="5">
    <source>
        <dbReference type="ARBA" id="ARBA00023049"/>
    </source>
</evidence>
<comment type="caution">
    <text evidence="9">The sequence shown here is derived from an EMBL/GenBank/DDBJ whole genome shotgun (WGS) entry which is preliminary data.</text>
</comment>
<feature type="domain" description="Peptidase M48" evidence="8">
    <location>
        <begin position="78"/>
        <end position="252"/>
    </location>
</feature>
<dbReference type="GO" id="GO:0004222">
    <property type="term" value="F:metalloendopeptidase activity"/>
    <property type="evidence" value="ECO:0007669"/>
    <property type="project" value="InterPro"/>
</dbReference>
<evidence type="ECO:0000259" key="8">
    <source>
        <dbReference type="Pfam" id="PF01435"/>
    </source>
</evidence>
<dbReference type="PANTHER" id="PTHR22726:SF1">
    <property type="entry name" value="METALLOENDOPEPTIDASE OMA1, MITOCHONDRIAL"/>
    <property type="match status" value="1"/>
</dbReference>
<dbReference type="eggNOG" id="COG4783">
    <property type="taxonomic scope" value="Bacteria"/>
</dbReference>
<evidence type="ECO:0000313" key="9">
    <source>
        <dbReference type="EMBL" id="EYD72243.1"/>
    </source>
</evidence>
<evidence type="ECO:0000256" key="6">
    <source>
        <dbReference type="RuleBase" id="RU003983"/>
    </source>
</evidence>
<organism evidence="9 10">
    <name type="scientific">Limimaricola hongkongensis DSM 17492</name>
    <dbReference type="NCBI Taxonomy" id="1122180"/>
    <lineage>
        <taxon>Bacteria</taxon>
        <taxon>Pseudomonadati</taxon>
        <taxon>Pseudomonadota</taxon>
        <taxon>Alphaproteobacteria</taxon>
        <taxon>Rhodobacterales</taxon>
        <taxon>Paracoccaceae</taxon>
        <taxon>Limimaricola</taxon>
    </lineage>
</organism>
<dbReference type="GO" id="GO:0051603">
    <property type="term" value="P:proteolysis involved in protein catabolic process"/>
    <property type="evidence" value="ECO:0007669"/>
    <property type="project" value="TreeGrafter"/>
</dbReference>
<dbReference type="InterPro" id="IPR051156">
    <property type="entry name" value="Mito/Outer_Membr_Metalloprot"/>
</dbReference>
<sequence>MLSRLTALALAAGLGLSACAPPVVVATGPQRTTTVTRPGSPAPADVRISKGPGAVTDPAAARSAARNFVAVVERLEPVAEQVCRVNAPQLDCDFRIVVDDRPGQPANAFQTRDAQGRPLLAFTVALLNEVRNADELAFVLSHEAAHHIAGHLDRQSRNAAIGATVFGQLATGLGGGNEGLVRTAQQIGAGVGARSYSKEFELEADALGATIAKRAGYDPVRGAQFFLRIPDPGDRFLGTHPPNAQRMEIVRRTAAGL</sequence>
<dbReference type="GO" id="GO:0016020">
    <property type="term" value="C:membrane"/>
    <property type="evidence" value="ECO:0007669"/>
    <property type="project" value="TreeGrafter"/>
</dbReference>
<feature type="signal peptide" evidence="7">
    <location>
        <begin position="1"/>
        <end position="20"/>
    </location>
</feature>
<dbReference type="AlphaFoldDB" id="A0A017HDK9"/>
<dbReference type="InterPro" id="IPR001915">
    <property type="entry name" value="Peptidase_M48"/>
</dbReference>
<dbReference type="Pfam" id="PF01435">
    <property type="entry name" value="Peptidase_M48"/>
    <property type="match status" value="1"/>
</dbReference>
<dbReference type="PROSITE" id="PS51257">
    <property type="entry name" value="PROKAR_LIPOPROTEIN"/>
    <property type="match status" value="1"/>
</dbReference>
<comment type="cofactor">
    <cofactor evidence="6">
        <name>Zn(2+)</name>
        <dbReference type="ChEBI" id="CHEBI:29105"/>
    </cofactor>
    <text evidence="6">Binds 1 zinc ion per subunit.</text>
</comment>
<evidence type="ECO:0000256" key="2">
    <source>
        <dbReference type="ARBA" id="ARBA00022723"/>
    </source>
</evidence>
<keyword evidence="4 6" id="KW-0862">Zinc</keyword>
<evidence type="ECO:0000256" key="4">
    <source>
        <dbReference type="ARBA" id="ARBA00022833"/>
    </source>
</evidence>
<dbReference type="PANTHER" id="PTHR22726">
    <property type="entry name" value="METALLOENDOPEPTIDASE OMA1"/>
    <property type="match status" value="1"/>
</dbReference>
<evidence type="ECO:0000313" key="10">
    <source>
        <dbReference type="Proteomes" id="UP000025047"/>
    </source>
</evidence>
<feature type="chain" id="PRO_5001492719" evidence="7">
    <location>
        <begin position="21"/>
        <end position="257"/>
    </location>
</feature>
<keyword evidence="2" id="KW-0479">Metal-binding</keyword>
<accession>A0A017HDK9</accession>
<keyword evidence="7" id="KW-0732">Signal</keyword>
<proteinExistence type="inferred from homology"/>
<comment type="similarity">
    <text evidence="6">Belongs to the peptidase M48 family.</text>
</comment>
<evidence type="ECO:0000256" key="3">
    <source>
        <dbReference type="ARBA" id="ARBA00022801"/>
    </source>
</evidence>
<dbReference type="HOGENOM" id="CLU_068663_0_0_5"/>
<dbReference type="Proteomes" id="UP000025047">
    <property type="component" value="Unassembled WGS sequence"/>
</dbReference>
<protein>
    <submittedName>
        <fullName evidence="9">Peptidase, M48 family</fullName>
    </submittedName>
</protein>